<reference evidence="2" key="1">
    <citation type="submission" date="2021-04" db="EMBL/GenBank/DDBJ databases">
        <title>Sequencing of actinobacteria type strains.</title>
        <authorList>
            <person name="Nguyen G.-S."/>
            <person name="Wentzel A."/>
        </authorList>
    </citation>
    <scope>NUCLEOTIDE SEQUENCE</scope>
    <source>
        <strain evidence="2">DSM 42095</strain>
    </source>
</reference>
<dbReference type="EMBL" id="JAGSMN010001253">
    <property type="protein sequence ID" value="MBR7678182.1"/>
    <property type="molecule type" value="Genomic_DNA"/>
</dbReference>
<dbReference type="Proteomes" id="UP000675554">
    <property type="component" value="Unassembled WGS sequence"/>
</dbReference>
<proteinExistence type="predicted"/>
<keyword evidence="1" id="KW-0472">Membrane</keyword>
<comment type="caution">
    <text evidence="2">The sequence shown here is derived from an EMBL/GenBank/DDBJ whole genome shotgun (WGS) entry which is preliminary data.</text>
</comment>
<protein>
    <submittedName>
        <fullName evidence="2">Oxidoreductase</fullName>
    </submittedName>
</protein>
<feature type="non-terminal residue" evidence="2">
    <location>
        <position position="1"/>
    </location>
</feature>
<accession>A0A8T4J4I5</accession>
<dbReference type="AlphaFoldDB" id="A0A8T4J4I5"/>
<evidence type="ECO:0000313" key="3">
    <source>
        <dbReference type="Proteomes" id="UP000675554"/>
    </source>
</evidence>
<keyword evidence="3" id="KW-1185">Reference proteome</keyword>
<organism evidence="2 3">
    <name type="scientific">Streptomyces daliensis</name>
    <dbReference type="NCBI Taxonomy" id="299421"/>
    <lineage>
        <taxon>Bacteria</taxon>
        <taxon>Bacillati</taxon>
        <taxon>Actinomycetota</taxon>
        <taxon>Actinomycetes</taxon>
        <taxon>Kitasatosporales</taxon>
        <taxon>Streptomycetaceae</taxon>
        <taxon>Streptomyces</taxon>
    </lineage>
</organism>
<evidence type="ECO:0000313" key="2">
    <source>
        <dbReference type="EMBL" id="MBR7678182.1"/>
    </source>
</evidence>
<evidence type="ECO:0000256" key="1">
    <source>
        <dbReference type="SAM" id="Phobius"/>
    </source>
</evidence>
<sequence length="455" mass="47579">RSLVLGGADTVPGETPVVHLVGARVSGKLRLVFAEACCVLRLEKCWFEQAPQLYGARLHVTGFGGSWLPGLGANSVTVEGDLDLMRARVAGTVTLTGAHITGSLLLQGARLSGAGAGTRTGTGTGTGTVGLALDGSRLEVGSGIVGRDGFRAEGEVRLPGARAHGGLLLDGARLHHPGGEALFAEGLQSARVDCGQGFHADGAVVLTGAAIEGTVSFEGGTVQNPAGDAIACSRVQASEAHLETAHTEGTVDLRHARLDVLRTAHGAPEVPDVSPLRLDGLVYRAWEPMAPVAHRLATLRRDPDGYRPQPYQQLAAVCRSVGHDDEARRVLLARQRCRRGTLRPAGRAWGLLLDATVGHGYRPWLAGLWLTALTLLGTAAFGAAGPRPVKPGEGAPFSPLVYTLDLLIPFGGLGQRNSWYWEAGPVQWLAYALVAAGWLLTTAVVAGVTRVLNRS</sequence>
<keyword evidence="1" id="KW-1133">Transmembrane helix</keyword>
<gene>
    <name evidence="2" type="ORF">KDA82_35430</name>
</gene>
<keyword evidence="1" id="KW-0812">Transmembrane</keyword>
<name>A0A8T4J4I5_9ACTN</name>
<feature type="transmembrane region" description="Helical" evidence="1">
    <location>
        <begin position="428"/>
        <end position="452"/>
    </location>
</feature>